<proteinExistence type="predicted"/>
<feature type="region of interest" description="Disordered" evidence="1">
    <location>
        <begin position="86"/>
        <end position="106"/>
    </location>
</feature>
<gene>
    <name evidence="2" type="ORF">P3T76_001644</name>
</gene>
<comment type="caution">
    <text evidence="2">The sequence shown here is derived from an EMBL/GenBank/DDBJ whole genome shotgun (WGS) entry which is preliminary data.</text>
</comment>
<dbReference type="Proteomes" id="UP001259832">
    <property type="component" value="Unassembled WGS sequence"/>
</dbReference>
<evidence type="ECO:0000256" key="1">
    <source>
        <dbReference type="SAM" id="MobiDB-lite"/>
    </source>
</evidence>
<dbReference type="EMBL" id="JASMQC010000002">
    <property type="protein sequence ID" value="KAK1947634.1"/>
    <property type="molecule type" value="Genomic_DNA"/>
</dbReference>
<organism evidence="2 3">
    <name type="scientific">Phytophthora citrophthora</name>
    <dbReference type="NCBI Taxonomy" id="4793"/>
    <lineage>
        <taxon>Eukaryota</taxon>
        <taxon>Sar</taxon>
        <taxon>Stramenopiles</taxon>
        <taxon>Oomycota</taxon>
        <taxon>Peronosporomycetes</taxon>
        <taxon>Peronosporales</taxon>
        <taxon>Peronosporaceae</taxon>
        <taxon>Phytophthora</taxon>
    </lineage>
</organism>
<reference evidence="2" key="1">
    <citation type="submission" date="2023-08" db="EMBL/GenBank/DDBJ databases">
        <title>Reference Genome Resource for the Citrus Pathogen Phytophthora citrophthora.</title>
        <authorList>
            <person name="Moller H."/>
            <person name="Coetzee B."/>
            <person name="Rose L.J."/>
            <person name="Van Niekerk J.M."/>
        </authorList>
    </citation>
    <scope>NUCLEOTIDE SEQUENCE</scope>
    <source>
        <strain evidence="2">STE-U-9442</strain>
    </source>
</reference>
<keyword evidence="3" id="KW-1185">Reference proteome</keyword>
<name>A0AAD9LUY1_9STRA</name>
<accession>A0AAD9LUY1</accession>
<evidence type="ECO:0000313" key="3">
    <source>
        <dbReference type="Proteomes" id="UP001259832"/>
    </source>
</evidence>
<evidence type="ECO:0000313" key="2">
    <source>
        <dbReference type="EMBL" id="KAK1947634.1"/>
    </source>
</evidence>
<dbReference type="AlphaFoldDB" id="A0AAD9LUY1"/>
<sequence length="106" mass="11316">MSLGLADAAMLQARLPNKMLYPASVSAGEIVSSLSVDSCGGPLASVCVGRWTGLIESAMDRFLIERQLTAVPWTIATPIRLEAPDVNMDDTDDFEGTTLRRSNAST</sequence>
<protein>
    <submittedName>
        <fullName evidence="2">Uncharacterized protein</fullName>
    </submittedName>
</protein>